<feature type="region of interest" description="Disordered" evidence="19">
    <location>
        <begin position="1543"/>
        <end position="1564"/>
    </location>
</feature>
<dbReference type="GO" id="GO:0070822">
    <property type="term" value="C:Sin3-type complex"/>
    <property type="evidence" value="ECO:0007669"/>
    <property type="project" value="TreeGrafter"/>
</dbReference>
<dbReference type="InterPro" id="IPR013194">
    <property type="entry name" value="HDAC_interact_dom"/>
</dbReference>
<feature type="compositionally biased region" description="Low complexity" evidence="19">
    <location>
        <begin position="427"/>
        <end position="454"/>
    </location>
</feature>
<dbReference type="Pfam" id="PF16879">
    <property type="entry name" value="Sin3a_C"/>
    <property type="match status" value="1"/>
</dbReference>
<keyword evidence="5" id="KW-0677">Repeat</keyword>
<evidence type="ECO:0000256" key="14">
    <source>
        <dbReference type="ARBA" id="ARBA00061761"/>
    </source>
</evidence>
<dbReference type="Pfam" id="PF02671">
    <property type="entry name" value="PAH"/>
    <property type="match status" value="3"/>
</dbReference>
<reference evidence="21" key="1">
    <citation type="submission" date="2014-11" db="EMBL/GenBank/DDBJ databases">
        <authorList>
            <person name="Geib S."/>
        </authorList>
    </citation>
    <scope>NUCLEOTIDE SEQUENCE</scope>
</reference>
<keyword evidence="2" id="KW-0678">Repressor</keyword>
<evidence type="ECO:0000256" key="5">
    <source>
        <dbReference type="ARBA" id="ARBA00022737"/>
    </source>
</evidence>
<feature type="domain" description="Histone deacetylase interacting" evidence="20">
    <location>
        <begin position="1033"/>
        <end position="1134"/>
    </location>
</feature>
<feature type="compositionally biased region" description="Low complexity" evidence="19">
    <location>
        <begin position="1548"/>
        <end position="1564"/>
    </location>
</feature>
<evidence type="ECO:0000256" key="10">
    <source>
        <dbReference type="ARBA" id="ARBA00023108"/>
    </source>
</evidence>
<reference evidence="21" key="2">
    <citation type="journal article" date="2015" name="Gigascience">
        <title>Reconstructing a comprehensive transcriptome assembly of a white-pupal translocated strain of the pest fruit fly Bactrocera cucurbitae.</title>
        <authorList>
            <person name="Sim S.B."/>
            <person name="Calla B."/>
            <person name="Hall B."/>
            <person name="DeRego T."/>
            <person name="Geib S.M."/>
        </authorList>
    </citation>
    <scope>NUCLEOTIDE SEQUENCE</scope>
</reference>
<protein>
    <recommendedName>
        <fullName evidence="15">Paired amphipathic helix protein Sin3a</fullName>
    </recommendedName>
    <alternativeName>
        <fullName evidence="16">Histone deacetylase complex subunit Sin3a</fullName>
    </alternativeName>
    <alternativeName>
        <fullName evidence="17">Transcriptional corepressor Sin3a</fullName>
    </alternativeName>
</protein>
<comment type="subcellular location">
    <subcellularLocation>
        <location evidence="1">Nucleus</location>
        <location evidence="1">Nucleolus</location>
    </subcellularLocation>
</comment>
<keyword evidence="3" id="KW-1017">Isopeptide bond</keyword>
<keyword evidence="10" id="KW-0090">Biological rhythms</keyword>
<evidence type="ECO:0000256" key="13">
    <source>
        <dbReference type="ARBA" id="ARBA00056268"/>
    </source>
</evidence>
<feature type="region of interest" description="Disordered" evidence="19">
    <location>
        <begin position="1329"/>
        <end position="1427"/>
    </location>
</feature>
<dbReference type="InterPro" id="IPR039774">
    <property type="entry name" value="Sin3-like"/>
</dbReference>
<feature type="compositionally biased region" description="Low complexity" evidence="19">
    <location>
        <begin position="1359"/>
        <end position="1369"/>
    </location>
</feature>
<feature type="region of interest" description="Disordered" evidence="19">
    <location>
        <begin position="866"/>
        <end position="892"/>
    </location>
</feature>
<sequence length="2368" mass="253686">MMKRTRVDEVQYGTRPGPGGVGGSGGGGTSGTIVGTSNPGNTVNIGTVVPGSHSNTSISVGLSGNNATGSIPHHRILIPQHGGAQTIAYLPSTTPAATNMKGSGGMVDSSTSSASSSSHDNSGGASGSTVQLPGGTVVTSGGGVSGTVNAGTVHTQAVQYSSTSYNVSSVSSSVGGSIKTTTEGPVQIHVTGGTGGNVQNSGSQPNSLRTRTISSSQNIAVSAGSTLNAPQPLAVVAPLPTTTGQQQGPPQPGQPQGGPPRLKVEDALSYLDQVKFQYADQPQIYNNFLDIMKEFKSHCIDTPGVIQRVSTLFKGHTELIYGFNMFLPAGYKIEIHSDELGVSVPVVSMPSASPNSLHSSIANIPGSVGNIQTPLLHKSNQSSSSNTSSTIELQQIHGSSSSNASVAVNLMTHGGASLSQTTIHALQSPASQPSPSGPGMAQQHAHVSVSPAPSSVAQIQSVTVAPVSAAHLPQNFSRDRERSSIAQAVVTSSMGGGPPTLNALGELNPQINNAVGSGNVGNSSGNAHHNLHHIQQAHQSLLMGETVGQQNQPVEFNHAISYVNKIKNRFQNKPEKYKKFLEILHTYQKEQKVIKEGSPNQGKTLTEQEVYTQVAKLFGQDEDLLREFGQFLPDATNHQSAQYMTKSHNDHKRPNSNAVISNSVAISAGGGGGHHISIPSASSSPLHLNSGATLSQIGGSTHAAVLGNLSAVNTSVSIKSYNNSQQQSQNHVISTNAVGGRGGDVVYEKDYPHHVTLHSGGGVHLKVIHDGVHHDLNVSTNMRGYEKDTHRSNHHANSGLKYTHTQASNVGGVSGHSTKKSPSYSSGFGSMGGSGNATMGNSRETDRTSIGMNYSHQVLGHLSATRRPAIDDGGSGSGGGGMGGGPPPPKKHKPICKDITFSEASRKCTLSDAAFFDKVRKALRNPDVYDNFLRCLTLFNQEIVSKTELLNLVTPFLSKFPDLLSGFTKFLGQPVSQMSAGGTGGGIGIFGLEEIPLQSAHRQNAGLSNVGAINDRQGNHQGGELAQDIDLTSCKRLGASYCALPQSIVPKKCSGRTALCREVLNDKWVSFPTWASEDSTFVTSRKTQFEETIYRTEDERFELDVVIETNSATIRVLEGVQKKMSRMSPEDLSRFYLDDYLGGTSQTIHQRAIHRIYGDKAGEIIQGLKKNPSVAVPIVLKRLKVKEEEWRDAQKGFNKLWREQNEKYYLKSLDHQAINFKPNDMKALRSKNLFNEIETLYDERHDQDDENGEPITGPHLVLPYKDKTILDDAANLLIHHVKRQTGIQKQEKTKIKHILRQFVPDLFFSARQPLSDDEREDVFPFLIDDNEKMDVDSPTTGNRSERELHASSGGNAKVSRTSSGSGSTSNADTNCGAISGAKTDGNGSHDKNSLNSATEGGNLLENHKNGESNASAVNSNNAGQSVAGDAATTNTLSVNDKATSSKDSNSSALAKGQANNITVVDDANRSSAEGMAKSVSSTISASVTAASENKTLTNSNVSGAAAGDSITSVHKDAAGIASSSNAITQIGLKAVGMKDANEKNNSKAADSTAGTNATTAASTHASDCNSVDAIKVEIKEETPDMDVDIQVPPHAVSKHLDEAYTLFFANNNWYLFLRLHAILCERLCTMYERAQMLAIEEERHRTNRRESTATALRLKPKPEPHVDEYYPVFLEMLKNVLDGNMDSNSFEDSMREMFGIHAYISFTLDKVVSNAVRQLQNCVTERGALECVELFHHEQRRGGAGNYCRDAQKNYANELAYQRKAEASLHEENCFKVYIYKIDCRVTIELLDTEVEEAEKPLNKVKSWSKYVDRLANPAANSNNSQNVANISVTSVGSASSNVSGVNNASNANSVGMPSISSNLAGANGGEIKLERMDDDALDAHVTCKARFLKRNKRLACLRADQQTRLQQLKAAATATTNSGSATNALNKTAAAAADASGTIDSTVNSNAASTGNEPHWSWTKRPPERVGSIVVGSGAEKYFVNDRDEIKFNAGGRQVITINKNLQLFKWDSVRRAKLSHSYVTQRKHKLFQRFTQKWLAEHVSEQAQQQCTDWLLGKTVPSSSVNWALKTKVMPQNDVKRTPYRVYNRYKVTFSGSAVNSCADVASGNSGVVGGSRVGGSSTSNSGVGGGAGGCLTAATLQEKYQQSSYYNGFVDVFPPTAQSNSSQMSTPVVHSSNAGSLFDSNNDCHLHHHNCGEDSPPPTITGYNSYLDGITNTGVIRYDDASFLKNLIPGQNLSNEVSIHNINDSNFTRSTTSPVAHRVEITPVYRSRPTSTTTNIYEHCPTSVSLTQNALSEQQAKYHPNVVSNYNETLADYGNDAGMFAANNLVNLNELDAGSAGTESDVESYQRYNYEYESQQQQQQQ</sequence>
<dbReference type="InterPro" id="IPR003822">
    <property type="entry name" value="PAH"/>
</dbReference>
<dbReference type="PANTHER" id="PTHR12346:SF0">
    <property type="entry name" value="SIN3A, ISOFORM G"/>
    <property type="match status" value="1"/>
</dbReference>
<feature type="region of interest" description="Disordered" evidence="19">
    <location>
        <begin position="424"/>
        <end position="454"/>
    </location>
</feature>
<evidence type="ECO:0000256" key="16">
    <source>
        <dbReference type="ARBA" id="ARBA00075105"/>
    </source>
</evidence>
<accession>A0A0A1WLZ0</accession>
<feature type="region of interest" description="Disordered" evidence="19">
    <location>
        <begin position="1"/>
        <end position="29"/>
    </location>
</feature>
<evidence type="ECO:0000259" key="20">
    <source>
        <dbReference type="SMART" id="SM00761"/>
    </source>
</evidence>
<dbReference type="GO" id="GO:0000122">
    <property type="term" value="P:negative regulation of transcription by RNA polymerase II"/>
    <property type="evidence" value="ECO:0007669"/>
    <property type="project" value="TreeGrafter"/>
</dbReference>
<feature type="compositionally biased region" description="Low complexity" evidence="19">
    <location>
        <begin position="106"/>
        <end position="123"/>
    </location>
</feature>
<dbReference type="SUPFAM" id="SSF47762">
    <property type="entry name" value="PAH2 domain"/>
    <property type="match status" value="3"/>
</dbReference>
<evidence type="ECO:0000256" key="12">
    <source>
        <dbReference type="ARBA" id="ARBA00023242"/>
    </source>
</evidence>
<keyword evidence="12 18" id="KW-0539">Nucleus</keyword>
<feature type="compositionally biased region" description="Low complexity" evidence="19">
    <location>
        <begin position="1412"/>
        <end position="1427"/>
    </location>
</feature>
<dbReference type="FunFam" id="1.20.1160.11:FF:000004">
    <property type="entry name" value="Paired amphipathic helix protein Sin3a"/>
    <property type="match status" value="1"/>
</dbReference>
<dbReference type="InterPro" id="IPR031693">
    <property type="entry name" value="Sin3_C"/>
</dbReference>
<keyword evidence="6" id="KW-0832">Ubl conjugation</keyword>
<evidence type="ECO:0000256" key="11">
    <source>
        <dbReference type="ARBA" id="ARBA00023163"/>
    </source>
</evidence>
<feature type="compositionally biased region" description="Polar residues" evidence="19">
    <location>
        <begin position="197"/>
        <end position="208"/>
    </location>
</feature>
<dbReference type="Pfam" id="PF08295">
    <property type="entry name" value="Sin3_corepress"/>
    <property type="match status" value="1"/>
</dbReference>
<evidence type="ECO:0000256" key="1">
    <source>
        <dbReference type="ARBA" id="ARBA00004604"/>
    </source>
</evidence>
<evidence type="ECO:0000256" key="9">
    <source>
        <dbReference type="ARBA" id="ARBA00023054"/>
    </source>
</evidence>
<evidence type="ECO:0000256" key="17">
    <source>
        <dbReference type="ARBA" id="ARBA00081271"/>
    </source>
</evidence>
<dbReference type="PROSITE" id="PS51477">
    <property type="entry name" value="PAH"/>
    <property type="match status" value="3"/>
</dbReference>
<dbReference type="PANTHER" id="PTHR12346">
    <property type="entry name" value="SIN3B-RELATED"/>
    <property type="match status" value="1"/>
</dbReference>
<dbReference type="GO" id="GO:0061629">
    <property type="term" value="F:RNA polymerase II-specific DNA-binding transcription factor binding"/>
    <property type="evidence" value="ECO:0007669"/>
    <property type="project" value="UniProtKB-ARBA"/>
</dbReference>
<evidence type="ECO:0000256" key="8">
    <source>
        <dbReference type="ARBA" id="ARBA00023015"/>
    </source>
</evidence>
<evidence type="ECO:0000256" key="15">
    <source>
        <dbReference type="ARBA" id="ARBA00068512"/>
    </source>
</evidence>
<dbReference type="GO" id="GO:0003714">
    <property type="term" value="F:transcription corepressor activity"/>
    <property type="evidence" value="ECO:0007669"/>
    <property type="project" value="InterPro"/>
</dbReference>
<keyword evidence="8" id="KW-0805">Transcription regulation</keyword>
<keyword evidence="7" id="KW-0007">Acetylation</keyword>
<evidence type="ECO:0000256" key="19">
    <source>
        <dbReference type="SAM" id="MobiDB-lite"/>
    </source>
</evidence>
<feature type="compositionally biased region" description="Low complexity" evidence="19">
    <location>
        <begin position="379"/>
        <end position="390"/>
    </location>
</feature>
<feature type="region of interest" description="Disordered" evidence="19">
    <location>
        <begin position="189"/>
        <end position="208"/>
    </location>
</feature>
<feature type="non-terminal residue" evidence="21">
    <location>
        <position position="2368"/>
    </location>
</feature>
<comment type="subunit">
    <text evidence="14">Interacts with ARID4B, BRMS1L, HCFC1, HDAC1, HDAC2, MXI1, SAP30L, SAP130, SFPQ and TOPORS. Interacts with OGT (via TPRs 1-6); the interaction mediates transcriptional repression in parallel with histone deacetylase. Interacts with BAZ2A, MXD1, MXD3, MXD4, MBD2, DACH1, NCOR1, NR4A2, REST, RLIM, SAP30, SETDB1, SMYD2, and SUDS3. Interacts with PHF12 in a complex composed of HDAC1, PHF12 and SAP30. Interacts with TET1; the interaction recruits SIN3A to gene promoters. The large PER complex involved in the histone deacetylation is composed of at least HDAC1, PER2, SFPQ and SIN3A. Interacts with KLF11. Interacts with PPHLN1. Found in a complex with YY1, GON4L and HDAC1. Interacts (via PAH2) with FOXK1. Interacts with FOXK2. Found in a complex composed of at least SINHCAF, SIN3A, HDAC1, SAP30, RBBP4, OGT and TET1. Interacts with SINHCAF. Interacts with SPHK2.</text>
</comment>
<dbReference type="Gene3D" id="1.20.1160.11">
    <property type="entry name" value="Paired amphipathic helix"/>
    <property type="match status" value="3"/>
</dbReference>
<dbReference type="FunFam" id="1.20.1160.11:FF:000002">
    <property type="entry name" value="Paired amphipathic helix protein SIN3"/>
    <property type="match status" value="1"/>
</dbReference>
<feature type="region of interest" description="Disordered" evidence="19">
    <location>
        <begin position="99"/>
        <end position="138"/>
    </location>
</feature>
<evidence type="ECO:0000256" key="2">
    <source>
        <dbReference type="ARBA" id="ARBA00022491"/>
    </source>
</evidence>
<dbReference type="EMBL" id="GBXI01014884">
    <property type="protein sequence ID" value="JAC99407.1"/>
    <property type="molecule type" value="Transcribed_RNA"/>
</dbReference>
<dbReference type="FunFam" id="1.20.1160.11:FF:000001">
    <property type="entry name" value="Paired amphipathic helix protein Sin3"/>
    <property type="match status" value="1"/>
</dbReference>
<evidence type="ECO:0000256" key="6">
    <source>
        <dbReference type="ARBA" id="ARBA00022843"/>
    </source>
</evidence>
<evidence type="ECO:0000256" key="7">
    <source>
        <dbReference type="ARBA" id="ARBA00022990"/>
    </source>
</evidence>
<evidence type="ECO:0000256" key="18">
    <source>
        <dbReference type="PROSITE-ProRule" id="PRU00810"/>
    </source>
</evidence>
<organism evidence="21">
    <name type="scientific">Zeugodacus cucurbitae</name>
    <name type="common">Melon fruit fly</name>
    <name type="synonym">Bactrocera cucurbitae</name>
    <dbReference type="NCBI Taxonomy" id="28588"/>
    <lineage>
        <taxon>Eukaryota</taxon>
        <taxon>Metazoa</taxon>
        <taxon>Ecdysozoa</taxon>
        <taxon>Arthropoda</taxon>
        <taxon>Hexapoda</taxon>
        <taxon>Insecta</taxon>
        <taxon>Pterygota</taxon>
        <taxon>Neoptera</taxon>
        <taxon>Endopterygota</taxon>
        <taxon>Diptera</taxon>
        <taxon>Brachycera</taxon>
        <taxon>Muscomorpha</taxon>
        <taxon>Tephritoidea</taxon>
        <taxon>Tephritidae</taxon>
        <taxon>Zeugodacus</taxon>
        <taxon>Zeugodacus</taxon>
    </lineage>
</organism>
<evidence type="ECO:0000256" key="3">
    <source>
        <dbReference type="ARBA" id="ARBA00022499"/>
    </source>
</evidence>
<feature type="compositionally biased region" description="Low complexity" evidence="19">
    <location>
        <begin position="239"/>
        <end position="248"/>
    </location>
</feature>
<dbReference type="SMART" id="SM00761">
    <property type="entry name" value="HDAC_interact"/>
    <property type="match status" value="1"/>
</dbReference>
<feature type="compositionally biased region" description="Gly residues" evidence="19">
    <location>
        <begin position="16"/>
        <end position="29"/>
    </location>
</feature>
<name>A0A0A1WLZ0_ZEUCU</name>
<feature type="region of interest" description="Disordered" evidence="19">
    <location>
        <begin position="239"/>
        <end position="261"/>
    </location>
</feature>
<keyword evidence="4" id="KW-0597">Phosphoprotein</keyword>
<feature type="region of interest" description="Disordered" evidence="19">
    <location>
        <begin position="806"/>
        <end position="847"/>
    </location>
</feature>
<gene>
    <name evidence="21" type="primary">Sin3a_3</name>
    <name evidence="21" type="ORF">g.52427</name>
</gene>
<evidence type="ECO:0000313" key="21">
    <source>
        <dbReference type="EMBL" id="JAC99407.1"/>
    </source>
</evidence>
<feature type="compositionally biased region" description="Polar residues" evidence="19">
    <location>
        <begin position="836"/>
        <end position="847"/>
    </location>
</feature>
<feature type="compositionally biased region" description="Gly residues" evidence="19">
    <location>
        <begin position="873"/>
        <end position="884"/>
    </location>
</feature>
<comment type="function">
    <text evidence="13">Acts as a transcriptional repressor. Corepressor for REST. Interacts with MXI1 to repress MYC responsive genes and antagonize MYC oncogenic activities. Also interacts with MXD1-MAX heterodimers to repress transcription by tethering SIN3A to DNA. Acts cooperatively with OGT to repress transcription in parallel with histone deacetylation. Involved in the control of the circadian rhythms. Required for the transcriptional repression of circadian target genes, such as PER1, mediated by the large PER complex through histone deacetylation. Cooperates with FOXK1 to regulate cell cycle progression probably by repressing cell cycle inhibitor genes expression. Required for cortical neuron differentiation and callosal axon elongation.</text>
</comment>
<evidence type="ECO:0000256" key="4">
    <source>
        <dbReference type="ARBA" id="ARBA00022553"/>
    </source>
</evidence>
<keyword evidence="9" id="KW-0175">Coiled coil</keyword>
<proteinExistence type="predicted"/>
<dbReference type="GO" id="GO:0048511">
    <property type="term" value="P:rhythmic process"/>
    <property type="evidence" value="ECO:0007669"/>
    <property type="project" value="UniProtKB-KW"/>
</dbReference>
<keyword evidence="11" id="KW-0804">Transcription</keyword>
<dbReference type="GO" id="GO:0005730">
    <property type="term" value="C:nucleolus"/>
    <property type="evidence" value="ECO:0007669"/>
    <property type="project" value="UniProtKB-SubCell"/>
</dbReference>
<dbReference type="InterPro" id="IPR036600">
    <property type="entry name" value="PAH_sf"/>
</dbReference>
<feature type="region of interest" description="Disordered" evidence="19">
    <location>
        <begin position="373"/>
        <end position="396"/>
    </location>
</feature>